<reference evidence="2 3" key="1">
    <citation type="submission" date="2018-08" db="EMBL/GenBank/DDBJ databases">
        <title>A genome reference for cultivated species of the human gut microbiota.</title>
        <authorList>
            <person name="Zou Y."/>
            <person name="Xue W."/>
            <person name="Luo G."/>
        </authorList>
    </citation>
    <scope>NUCLEOTIDE SEQUENCE [LARGE SCALE GENOMIC DNA]</scope>
    <source>
        <strain evidence="2 3">AM40-30BH</strain>
    </source>
</reference>
<sequence>MKKNTYCLLIILVMLCACRSTAYYNITDRYEVISSTKEEEFVRFRPYVSEDSITMKFRVYEVDDELNVLLDSVIKLTNEFYMEKTGRYVENNFSFLVQKMSRDSASIVIENVPVGSQQFNYGWHKNIFFYKGVCFFCDGLYTNRLFKKTRKYFTFRCVDPRRFFANDLATHPYCIWQYLYVNKRIQYVYSGKW</sequence>
<evidence type="ECO:0000313" key="3">
    <source>
        <dbReference type="Proteomes" id="UP000284379"/>
    </source>
</evidence>
<protein>
    <recommendedName>
        <fullName evidence="4">Lipoprotein</fullName>
    </recommendedName>
</protein>
<feature type="signal peptide" evidence="1">
    <location>
        <begin position="1"/>
        <end position="22"/>
    </location>
</feature>
<accession>A0A413VUG2</accession>
<comment type="caution">
    <text evidence="2">The sequence shown here is derived from an EMBL/GenBank/DDBJ whole genome shotgun (WGS) entry which is preliminary data.</text>
</comment>
<gene>
    <name evidence="2" type="ORF">DW888_06425</name>
</gene>
<evidence type="ECO:0000313" key="2">
    <source>
        <dbReference type="EMBL" id="RHB37172.1"/>
    </source>
</evidence>
<organism evidence="2 3">
    <name type="scientific">Bacteroides nordii</name>
    <dbReference type="NCBI Taxonomy" id="291645"/>
    <lineage>
        <taxon>Bacteria</taxon>
        <taxon>Pseudomonadati</taxon>
        <taxon>Bacteroidota</taxon>
        <taxon>Bacteroidia</taxon>
        <taxon>Bacteroidales</taxon>
        <taxon>Bacteroidaceae</taxon>
        <taxon>Bacteroides</taxon>
    </lineage>
</organism>
<dbReference type="Proteomes" id="UP000284379">
    <property type="component" value="Unassembled WGS sequence"/>
</dbReference>
<dbReference type="PROSITE" id="PS51257">
    <property type="entry name" value="PROKAR_LIPOPROTEIN"/>
    <property type="match status" value="1"/>
</dbReference>
<dbReference type="RefSeq" id="WP_122201109.1">
    <property type="nucleotide sequence ID" value="NZ_CABJFV010000003.1"/>
</dbReference>
<name>A0A413VUG2_9BACE</name>
<keyword evidence="1" id="KW-0732">Signal</keyword>
<proteinExistence type="predicted"/>
<evidence type="ECO:0008006" key="4">
    <source>
        <dbReference type="Google" id="ProtNLM"/>
    </source>
</evidence>
<dbReference type="AlphaFoldDB" id="A0A413VUG2"/>
<evidence type="ECO:0000256" key="1">
    <source>
        <dbReference type="SAM" id="SignalP"/>
    </source>
</evidence>
<dbReference type="EMBL" id="QSGO01000003">
    <property type="protein sequence ID" value="RHB37172.1"/>
    <property type="molecule type" value="Genomic_DNA"/>
</dbReference>
<feature type="chain" id="PRO_5018973199" description="Lipoprotein" evidence="1">
    <location>
        <begin position="23"/>
        <end position="193"/>
    </location>
</feature>